<proteinExistence type="inferred from homology"/>
<dbReference type="InterPro" id="IPR046357">
    <property type="entry name" value="PPIase_dom_sf"/>
</dbReference>
<keyword evidence="11" id="KW-1185">Reference proteome</keyword>
<evidence type="ECO:0000259" key="9">
    <source>
        <dbReference type="PROSITE" id="PS50059"/>
    </source>
</evidence>
<dbReference type="GO" id="GO:0000785">
    <property type="term" value="C:chromatin"/>
    <property type="evidence" value="ECO:0007669"/>
    <property type="project" value="TreeGrafter"/>
</dbReference>
<comment type="similarity">
    <text evidence="3">Belongs to the FKBP-type PPIase family. FKBP3/4 subfamily.</text>
</comment>
<feature type="domain" description="PPIase FKBP-type" evidence="9">
    <location>
        <begin position="456"/>
        <end position="542"/>
    </location>
</feature>
<feature type="compositionally biased region" description="Acidic residues" evidence="8">
    <location>
        <begin position="163"/>
        <end position="178"/>
    </location>
</feature>
<name>A0A072P3V9_9EURO</name>
<dbReference type="GO" id="GO:0005730">
    <property type="term" value="C:nucleolus"/>
    <property type="evidence" value="ECO:0007669"/>
    <property type="project" value="TreeGrafter"/>
</dbReference>
<organism evidence="10 11">
    <name type="scientific">Exophiala aquamarina CBS 119918</name>
    <dbReference type="NCBI Taxonomy" id="1182545"/>
    <lineage>
        <taxon>Eukaryota</taxon>
        <taxon>Fungi</taxon>
        <taxon>Dikarya</taxon>
        <taxon>Ascomycota</taxon>
        <taxon>Pezizomycotina</taxon>
        <taxon>Eurotiomycetes</taxon>
        <taxon>Chaetothyriomycetidae</taxon>
        <taxon>Chaetothyriales</taxon>
        <taxon>Herpotrichiellaceae</taxon>
        <taxon>Exophiala</taxon>
    </lineage>
</organism>
<gene>
    <name evidence="10" type="ORF">A1O9_09558</name>
</gene>
<evidence type="ECO:0000256" key="7">
    <source>
        <dbReference type="PROSITE-ProRule" id="PRU00277"/>
    </source>
</evidence>
<dbReference type="PIRSF" id="PIRSF001473">
    <property type="entry name" value="FK506-bp_FPR3"/>
    <property type="match status" value="1"/>
</dbReference>
<evidence type="ECO:0000256" key="2">
    <source>
        <dbReference type="ARBA" id="ARBA00002221"/>
    </source>
</evidence>
<evidence type="ECO:0000256" key="8">
    <source>
        <dbReference type="SAM" id="MobiDB-lite"/>
    </source>
</evidence>
<feature type="compositionally biased region" description="Acidic residues" evidence="8">
    <location>
        <begin position="119"/>
        <end position="139"/>
    </location>
</feature>
<keyword evidence="6 7" id="KW-0413">Isomerase</keyword>
<dbReference type="GeneID" id="25284467"/>
<feature type="compositionally biased region" description="Basic and acidic residues" evidence="8">
    <location>
        <begin position="378"/>
        <end position="393"/>
    </location>
</feature>
<protein>
    <recommendedName>
        <fullName evidence="7">peptidylprolyl isomerase</fullName>
        <ecNumber evidence="7">5.2.1.8</ecNumber>
    </recommendedName>
</protein>
<comment type="caution">
    <text evidence="10">The sequence shown here is derived from an EMBL/GenBank/DDBJ whole genome shotgun (WGS) entry which is preliminary data.</text>
</comment>
<evidence type="ECO:0000256" key="6">
    <source>
        <dbReference type="ARBA" id="ARBA00023235"/>
    </source>
</evidence>
<keyword evidence="5 7" id="KW-0697">Rotamase</keyword>
<comment type="catalytic activity">
    <reaction evidence="1 7">
        <text>[protein]-peptidylproline (omega=180) = [protein]-peptidylproline (omega=0)</text>
        <dbReference type="Rhea" id="RHEA:16237"/>
        <dbReference type="Rhea" id="RHEA-COMP:10747"/>
        <dbReference type="Rhea" id="RHEA-COMP:10748"/>
        <dbReference type="ChEBI" id="CHEBI:83833"/>
        <dbReference type="ChEBI" id="CHEBI:83834"/>
        <dbReference type="EC" id="5.2.1.8"/>
    </reaction>
</comment>
<dbReference type="Gene3D" id="3.10.50.40">
    <property type="match status" value="1"/>
</dbReference>
<dbReference type="Pfam" id="PF00254">
    <property type="entry name" value="FKBP_C"/>
    <property type="match status" value="1"/>
</dbReference>
<feature type="region of interest" description="Disordered" evidence="8">
    <location>
        <begin position="222"/>
        <end position="437"/>
    </location>
</feature>
<comment type="function">
    <text evidence="2">PPIase that acts as a histone chaperone. Histone proline isomerase that increases the rate of cis-trans isomerization at prolines on the histone H3 N-terminal tail. Proline isomerization influences H3 methylation thereby regulating gene expression.</text>
</comment>
<dbReference type="Gene3D" id="2.60.120.340">
    <property type="entry name" value="Nucleoplasmin core domain"/>
    <property type="match status" value="1"/>
</dbReference>
<dbReference type="HOGENOM" id="CLU_022297_3_1_1"/>
<feature type="compositionally biased region" description="Acidic residues" evidence="8">
    <location>
        <begin position="71"/>
        <end position="98"/>
    </location>
</feature>
<dbReference type="SUPFAM" id="SSF54534">
    <property type="entry name" value="FKBP-like"/>
    <property type="match status" value="1"/>
</dbReference>
<feature type="region of interest" description="Disordered" evidence="8">
    <location>
        <begin position="42"/>
        <end position="178"/>
    </location>
</feature>
<evidence type="ECO:0000256" key="1">
    <source>
        <dbReference type="ARBA" id="ARBA00000971"/>
    </source>
</evidence>
<feature type="compositionally biased region" description="Basic residues" evidence="8">
    <location>
        <begin position="299"/>
        <end position="308"/>
    </location>
</feature>
<dbReference type="EC" id="5.2.1.8" evidence="7"/>
<evidence type="ECO:0000313" key="11">
    <source>
        <dbReference type="Proteomes" id="UP000027920"/>
    </source>
</evidence>
<dbReference type="InterPro" id="IPR023566">
    <property type="entry name" value="PPIase_Fpr3/Fpr4-like"/>
</dbReference>
<sequence length="542" mass="58610">MSGIQPVAFYAMKVPPGDIMVPAVPEFAAMFRLTMAAIDPSAEPELENGDDKQPPRSTLKVVRIPDHLFDSDDDDSDDDDYADGLEDDDEDSEDDEEVNGGPSEKKSKKQALLEALAKDEEEDEDMADDDEDDDDDDEADAKAIAMLEKLIKNSKGKGKAIEGEDLSDDDEDSDDESIEMDEVVVCTLDPTQHYQQPLDFVVGEGEKVFFKVSGTHTVHLTGNYVIPQEDGNSSLYDEDDYLNEDEEDEEYDLSPYDEEEEEDELDDGLDEESDELDDLADPRITEVGSDEEAIPKLVKAAKGKGKNKRPAEESADEDGEEDNLDAIMAKSLKKPETTEAATNGDTKKLSKAEKKRQKKLKKNDGEAAPAGSEPTATETKKDAPSSNGSEKKVQFAKNLEQGPTPSATPASSTAKSDKSSSSTTTTTTSTSVGVKEVQGVTVDDRKVGSGPAAKKGSRVEMRYIGKLDSGKVFDSNKSGKPFGFKLGAGEVIKGWDIGVAGIQVGGERRLVIPAHLAYGSKALPGIPKNSKLTFDIKCLGIK</sequence>
<dbReference type="Pfam" id="PF17800">
    <property type="entry name" value="NPL"/>
    <property type="match status" value="1"/>
</dbReference>
<dbReference type="RefSeq" id="XP_013256982.1">
    <property type="nucleotide sequence ID" value="XM_013401528.1"/>
</dbReference>
<dbReference type="VEuPathDB" id="FungiDB:A1O9_09558"/>
<feature type="compositionally biased region" description="Low complexity" evidence="8">
    <location>
        <begin position="403"/>
        <end position="431"/>
    </location>
</feature>
<dbReference type="EMBL" id="AMGV01000010">
    <property type="protein sequence ID" value="KEF54392.1"/>
    <property type="molecule type" value="Genomic_DNA"/>
</dbReference>
<feature type="compositionally biased region" description="Acidic residues" evidence="8">
    <location>
        <begin position="313"/>
        <end position="324"/>
    </location>
</feature>
<feature type="compositionally biased region" description="Acidic residues" evidence="8">
    <location>
        <begin position="236"/>
        <end position="279"/>
    </location>
</feature>
<dbReference type="PROSITE" id="PS50059">
    <property type="entry name" value="FKBP_PPIASE"/>
    <property type="match status" value="1"/>
</dbReference>
<dbReference type="PANTHER" id="PTHR43811:SF19">
    <property type="entry name" value="39 KDA FK506-BINDING NUCLEAR PROTEIN"/>
    <property type="match status" value="1"/>
</dbReference>
<dbReference type="Proteomes" id="UP000027920">
    <property type="component" value="Unassembled WGS sequence"/>
</dbReference>
<dbReference type="PANTHER" id="PTHR43811">
    <property type="entry name" value="FKBP-TYPE PEPTIDYL-PROLYL CIS-TRANS ISOMERASE FKPA"/>
    <property type="match status" value="1"/>
</dbReference>
<evidence type="ECO:0000313" key="10">
    <source>
        <dbReference type="EMBL" id="KEF54392.1"/>
    </source>
</evidence>
<dbReference type="OrthoDB" id="77911at2759"/>
<evidence type="ECO:0000256" key="3">
    <source>
        <dbReference type="ARBA" id="ARBA00007838"/>
    </source>
</evidence>
<evidence type="ECO:0000256" key="4">
    <source>
        <dbReference type="ARBA" id="ARBA00011865"/>
    </source>
</evidence>
<evidence type="ECO:0000256" key="5">
    <source>
        <dbReference type="ARBA" id="ARBA00023110"/>
    </source>
</evidence>
<dbReference type="AlphaFoldDB" id="A0A072P3V9"/>
<accession>A0A072P3V9</accession>
<dbReference type="InterPro" id="IPR041232">
    <property type="entry name" value="NPL"/>
</dbReference>
<dbReference type="GO" id="GO:0003755">
    <property type="term" value="F:peptidyl-prolyl cis-trans isomerase activity"/>
    <property type="evidence" value="ECO:0007669"/>
    <property type="project" value="UniProtKB-KW"/>
</dbReference>
<reference evidence="10 11" key="1">
    <citation type="submission" date="2013-03" db="EMBL/GenBank/DDBJ databases">
        <title>The Genome Sequence of Exophiala aquamarina CBS 119918.</title>
        <authorList>
            <consortium name="The Broad Institute Genomics Platform"/>
            <person name="Cuomo C."/>
            <person name="de Hoog S."/>
            <person name="Gorbushina A."/>
            <person name="Walker B."/>
            <person name="Young S.K."/>
            <person name="Zeng Q."/>
            <person name="Gargeya S."/>
            <person name="Fitzgerald M."/>
            <person name="Haas B."/>
            <person name="Abouelleil A."/>
            <person name="Allen A.W."/>
            <person name="Alvarado L."/>
            <person name="Arachchi H.M."/>
            <person name="Berlin A.M."/>
            <person name="Chapman S.B."/>
            <person name="Gainer-Dewar J."/>
            <person name="Goldberg J."/>
            <person name="Griggs A."/>
            <person name="Gujja S."/>
            <person name="Hansen M."/>
            <person name="Howarth C."/>
            <person name="Imamovic A."/>
            <person name="Ireland A."/>
            <person name="Larimer J."/>
            <person name="McCowan C."/>
            <person name="Murphy C."/>
            <person name="Pearson M."/>
            <person name="Poon T.W."/>
            <person name="Priest M."/>
            <person name="Roberts A."/>
            <person name="Saif S."/>
            <person name="Shea T."/>
            <person name="Sisk P."/>
            <person name="Sykes S."/>
            <person name="Wortman J."/>
            <person name="Nusbaum C."/>
            <person name="Birren B."/>
        </authorList>
    </citation>
    <scope>NUCLEOTIDE SEQUENCE [LARGE SCALE GENOMIC DNA]</scope>
    <source>
        <strain evidence="10 11">CBS 119918</strain>
    </source>
</reference>
<dbReference type="STRING" id="1182545.A0A072P3V9"/>
<dbReference type="InterPro" id="IPR001179">
    <property type="entry name" value="PPIase_FKBP_dom"/>
</dbReference>
<comment type="subunit">
    <text evidence="4">Binds to histones H3 and H4.</text>
</comment>